<comment type="caution">
    <text evidence="1">The sequence shown here is derived from an EMBL/GenBank/DDBJ whole genome shotgun (WGS) entry which is preliminary data.</text>
</comment>
<dbReference type="Proteomes" id="UP000005365">
    <property type="component" value="Unassembled WGS sequence"/>
</dbReference>
<evidence type="ECO:0000313" key="2">
    <source>
        <dbReference type="Proteomes" id="UP000005365"/>
    </source>
</evidence>
<proteinExistence type="predicted"/>
<keyword evidence="2" id="KW-1185">Reference proteome</keyword>
<sequence length="87" mass="9967">MAVFIFNQEDAGLRLLRFTHAGKPNIITTIERNIYGIMYFAIIATLGCQKRADGMLVQSQNVERDLLENIFRHFLLLSFCGALISFR</sequence>
<name>C6M364_NEISI</name>
<reference evidence="1" key="1">
    <citation type="submission" date="2009-07" db="EMBL/GenBank/DDBJ databases">
        <authorList>
            <person name="Weinstock G."/>
            <person name="Sodergren E."/>
            <person name="Clifton S."/>
            <person name="Fulton L."/>
            <person name="Fulton B."/>
            <person name="Courtney L."/>
            <person name="Fronick C."/>
            <person name="Harrison M."/>
            <person name="Strong C."/>
            <person name="Farmer C."/>
            <person name="Delahaunty K."/>
            <person name="Markovic C."/>
            <person name="Hall O."/>
            <person name="Minx P."/>
            <person name="Tomlinson C."/>
            <person name="Mitreva M."/>
            <person name="Nelson J."/>
            <person name="Hou S."/>
            <person name="Wollam A."/>
            <person name="Pepin K.H."/>
            <person name="Johnson M."/>
            <person name="Bhonagiri V."/>
            <person name="Nash W.E."/>
            <person name="Warren W."/>
            <person name="Chinwalla A."/>
            <person name="Mardis E.R."/>
            <person name="Wilson R.K."/>
        </authorList>
    </citation>
    <scope>NUCLEOTIDE SEQUENCE [LARGE SCALE GENOMIC DNA]</scope>
    <source>
        <strain evidence="1">ATCC 29256</strain>
    </source>
</reference>
<organism evidence="1 2">
    <name type="scientific">Neisseria sicca ATCC 29256</name>
    <dbReference type="NCBI Taxonomy" id="547045"/>
    <lineage>
        <taxon>Bacteria</taxon>
        <taxon>Pseudomonadati</taxon>
        <taxon>Pseudomonadota</taxon>
        <taxon>Betaproteobacteria</taxon>
        <taxon>Neisseriales</taxon>
        <taxon>Neisseriaceae</taxon>
        <taxon>Neisseria</taxon>
    </lineage>
</organism>
<evidence type="ECO:0000313" key="1">
    <source>
        <dbReference type="EMBL" id="EET45328.1"/>
    </source>
</evidence>
<accession>C6M364</accession>
<gene>
    <name evidence="1" type="ORF">NEISICOT_00955</name>
</gene>
<dbReference type="AlphaFoldDB" id="C6M364"/>
<dbReference type="EMBL" id="ACKO02000004">
    <property type="protein sequence ID" value="EET45328.1"/>
    <property type="molecule type" value="Genomic_DNA"/>
</dbReference>
<protein>
    <submittedName>
        <fullName evidence="1">Uncharacterized protein</fullName>
    </submittedName>
</protein>